<gene>
    <name evidence="1" type="ORF">SAMN05216233_10182</name>
</gene>
<dbReference type="AlphaFoldDB" id="A0A1G5ADJ9"/>
<organism evidence="1 2">
    <name type="scientific">Desulfoluna spongiiphila</name>
    <dbReference type="NCBI Taxonomy" id="419481"/>
    <lineage>
        <taxon>Bacteria</taxon>
        <taxon>Pseudomonadati</taxon>
        <taxon>Thermodesulfobacteriota</taxon>
        <taxon>Desulfobacteria</taxon>
        <taxon>Desulfobacterales</taxon>
        <taxon>Desulfolunaceae</taxon>
        <taxon>Desulfoluna</taxon>
    </lineage>
</organism>
<protein>
    <submittedName>
        <fullName evidence="1">Uncharacterized protein</fullName>
    </submittedName>
</protein>
<evidence type="ECO:0000313" key="1">
    <source>
        <dbReference type="EMBL" id="SCX75983.1"/>
    </source>
</evidence>
<reference evidence="1 2" key="1">
    <citation type="submission" date="2016-10" db="EMBL/GenBank/DDBJ databases">
        <authorList>
            <person name="de Groot N.N."/>
        </authorList>
    </citation>
    <scope>NUCLEOTIDE SEQUENCE [LARGE SCALE GENOMIC DNA]</scope>
    <source>
        <strain evidence="1 2">AA1</strain>
    </source>
</reference>
<keyword evidence="2" id="KW-1185">Reference proteome</keyword>
<accession>A0A1G5ADJ9</accession>
<dbReference type="Proteomes" id="UP000198870">
    <property type="component" value="Unassembled WGS sequence"/>
</dbReference>
<dbReference type="OrthoDB" id="1898893at2"/>
<dbReference type="RefSeq" id="WP_092207148.1">
    <property type="nucleotide sequence ID" value="NZ_FMUX01000001.1"/>
</dbReference>
<sequence>MNQTPEHNYLFITPYLEEVKRITKACPSLSFKEPTAKPGRFNKSDSLKALIMDGHNIASTHALFSLMDAETLDLLTKSDYHLILDEVMDVVHQVPITKGDLSDLFRLHLDADPETHRVSVKQDVPLDYDGKYAEIVGLARDNRLVYIDGKILVWELPREIFGAFKSTHILTYMFDGQIQKAYFDLHDVGYQYRTVRCRTPDAPHSDPTKYELVDLYDGYDEDFRRRLGDLLTIHVDNGTKLNAVGHGRTSLSLSWYHNKRNGPLKAQLRRNLSNYFRKKHKATADTILWTTFKDQTDSLKGKGYAGAFEVCNVRATNQYRDRTILAYCINRYVNTPVQRYLKARGAGTVDEDRYALSELIQWIMRSALREDMPVDLYLPSRRMRGLLTAFMGVTER</sequence>
<proteinExistence type="predicted"/>
<name>A0A1G5ADJ9_9BACT</name>
<dbReference type="EMBL" id="FMUX01000001">
    <property type="protein sequence ID" value="SCX75983.1"/>
    <property type="molecule type" value="Genomic_DNA"/>
</dbReference>
<evidence type="ECO:0000313" key="2">
    <source>
        <dbReference type="Proteomes" id="UP000198870"/>
    </source>
</evidence>